<dbReference type="AlphaFoldDB" id="A0A316VWT6"/>
<dbReference type="InParanoid" id="A0A316VWT6"/>
<protein>
    <submittedName>
        <fullName evidence="2">Uncharacterized protein</fullName>
    </submittedName>
</protein>
<dbReference type="GeneID" id="37032782"/>
<dbReference type="Proteomes" id="UP000245783">
    <property type="component" value="Unassembled WGS sequence"/>
</dbReference>
<dbReference type="RefSeq" id="XP_025367901.1">
    <property type="nucleotide sequence ID" value="XM_025510912.1"/>
</dbReference>
<dbReference type="EMBL" id="KZ819408">
    <property type="protein sequence ID" value="PWN40741.1"/>
    <property type="molecule type" value="Genomic_DNA"/>
</dbReference>
<feature type="region of interest" description="Disordered" evidence="1">
    <location>
        <begin position="1"/>
        <end position="38"/>
    </location>
</feature>
<feature type="compositionally biased region" description="Polar residues" evidence="1">
    <location>
        <begin position="928"/>
        <end position="937"/>
    </location>
</feature>
<feature type="region of interest" description="Disordered" evidence="1">
    <location>
        <begin position="922"/>
        <end position="943"/>
    </location>
</feature>
<dbReference type="OrthoDB" id="10492323at2759"/>
<feature type="compositionally biased region" description="Basic and acidic residues" evidence="1">
    <location>
        <begin position="29"/>
        <end position="38"/>
    </location>
</feature>
<evidence type="ECO:0000313" key="3">
    <source>
        <dbReference type="Proteomes" id="UP000245783"/>
    </source>
</evidence>
<proteinExistence type="predicted"/>
<evidence type="ECO:0000313" key="2">
    <source>
        <dbReference type="EMBL" id="PWN40741.1"/>
    </source>
</evidence>
<evidence type="ECO:0000256" key="1">
    <source>
        <dbReference type="SAM" id="MobiDB-lite"/>
    </source>
</evidence>
<sequence>MGKQERQMTNGRTGERGQHDQLYSFPYPHSDDSSRATRRDRMRILPQGKERGNRVAKLGARHAEFRCARWAGTKTASLGWLRIALNPRHSLPAWVAKCGRRCMRHKCPCVGRLFHAKRIRVRHNQGGLVEKQSASMRMDHPHPVPIFGLFFHTRLFFPLVGIDFLEIELFLFSLPRRMKRAAAVSAGLNTESDFRQCITASFSPPDTFRGCAISSTKKRMKAMLFHARRSTPLLPTLLLHFFILLVTLSDGVQGNSVYKREVANYEATLNRLLAHPNGVTYPHPLPLGKEPDTREPWIGRYRHYWQQDGPHLREAVSHCRATACPNVAKVRPRGTYVTSPHYRWKDQHGKVQQSAFVRAVLMDSDTKVIMPPREHADVNFPHNWRVQLAPGRTYRTMAGKIYKGPPEGHPLRTSPPNHERGEPRRIEHEVLLAKSKLLPSIRRGPRHNGWSSLQNHGVADGAELSNGLAGARSASVASKPGDVRPSTWTSAEDLLHADSKADTAPSRKTHYKTAVYLPTGEWRELSKEQLLNMRPRTLPGEPKHQLFVPVSHEEVLRNLPRYDVQRQPQVHPDHLKNSTPTSHGAAVLQTYDIDRQQGTLMRMPEDGARNSSMGKGGGASLSRRGLAGANCVPAKVEQPLEVLDATVHRAPRSPALSHDAAEERASTSASSRARRPNEITPFVKHDTKRPLLYKHALDQAVDYACKSGKCPGAHHFGSLDAFATSKQYHWNDETGGTKKSGFFRVKAIGTKGRRLMPSEKDADPVHKHNFRLQLAPGQKFQYGNEKFEGAPEDHEMRHRLPSNDWSELHLVGRRPDRSMPKQPRRVETESAQAFSEQELLRKISKHMHAWNREARDRDAIELTPGIEGTVKGPARFYEYQNHKLRRGKPMPTISLTPHVTDLSAEDLAAAMRARAAKKARKDAAQRAEQQGTSITTHESLDTAEKPLNQRLLRAANAPAYHPLRALYGSDLEHAGQGFRRLSLSAPQEPHSPKFNPVPYSPIANAPPNAKTNKRTEFASPATLAKRVFHGGICTSSECLLERTLKPARKLVFAKEGPIAPSYNLMRKTVLPPRTTWKHRLQRRGTPMTTIEWSKSTKYEPLTQSTIQKSVNYCQKHVCRDLKRFKVRLRRLLCVSAARRSTVDGSAFLHLA</sequence>
<name>A0A316VWT6_9BASI</name>
<accession>A0A316VWT6</accession>
<keyword evidence="3" id="KW-1185">Reference proteome</keyword>
<gene>
    <name evidence="2" type="ORF">IE81DRAFT_204347</name>
</gene>
<reference evidence="2 3" key="1">
    <citation type="journal article" date="2018" name="Mol. Biol. Evol.">
        <title>Broad Genomic Sampling Reveals a Smut Pathogenic Ancestry of the Fungal Clade Ustilaginomycotina.</title>
        <authorList>
            <person name="Kijpornyongpan T."/>
            <person name="Mondo S.J."/>
            <person name="Barry K."/>
            <person name="Sandor L."/>
            <person name="Lee J."/>
            <person name="Lipzen A."/>
            <person name="Pangilinan J."/>
            <person name="LaButti K."/>
            <person name="Hainaut M."/>
            <person name="Henrissat B."/>
            <person name="Grigoriev I.V."/>
            <person name="Spatafora J.W."/>
            <person name="Aime M.C."/>
        </authorList>
    </citation>
    <scope>NUCLEOTIDE SEQUENCE [LARGE SCALE GENOMIC DNA]</scope>
    <source>
        <strain evidence="2 3">MCA 4658</strain>
    </source>
</reference>
<feature type="region of interest" description="Disordered" evidence="1">
    <location>
        <begin position="651"/>
        <end position="678"/>
    </location>
</feature>
<organism evidence="2 3">
    <name type="scientific">Ceraceosorus guamensis</name>
    <dbReference type="NCBI Taxonomy" id="1522189"/>
    <lineage>
        <taxon>Eukaryota</taxon>
        <taxon>Fungi</taxon>
        <taxon>Dikarya</taxon>
        <taxon>Basidiomycota</taxon>
        <taxon>Ustilaginomycotina</taxon>
        <taxon>Exobasidiomycetes</taxon>
        <taxon>Ceraceosorales</taxon>
        <taxon>Ceraceosoraceae</taxon>
        <taxon>Ceraceosorus</taxon>
    </lineage>
</organism>
<feature type="region of interest" description="Disordered" evidence="1">
    <location>
        <begin position="401"/>
        <end position="423"/>
    </location>
</feature>